<feature type="transmembrane region" description="Helical" evidence="1">
    <location>
        <begin position="39"/>
        <end position="59"/>
    </location>
</feature>
<proteinExistence type="predicted"/>
<evidence type="ECO:0000313" key="2">
    <source>
        <dbReference type="EMBL" id="NKE55447.1"/>
    </source>
</evidence>
<feature type="transmembrane region" description="Helical" evidence="1">
    <location>
        <begin position="12"/>
        <end position="33"/>
    </location>
</feature>
<keyword evidence="3" id="KW-1185">Reference proteome</keyword>
<keyword evidence="1" id="KW-0472">Membrane</keyword>
<reference evidence="2 3" key="1">
    <citation type="submission" date="2019-08" db="EMBL/GenBank/DDBJ databases">
        <title>Lentzea from Indian Himalayas.</title>
        <authorList>
            <person name="Mandal S."/>
            <person name="Mallick Gupta A."/>
            <person name="Maiti P.K."/>
            <person name="Sarkar J."/>
            <person name="Mandal S."/>
        </authorList>
    </citation>
    <scope>NUCLEOTIDE SEQUENCE [LARGE SCALE GENOMIC DNA]</scope>
    <source>
        <strain evidence="2 3">PSKA42</strain>
    </source>
</reference>
<name>A0ABX1F9L4_9PSEU</name>
<organism evidence="2 3">
    <name type="scientific">Lentzea indica</name>
    <dbReference type="NCBI Taxonomy" id="2604800"/>
    <lineage>
        <taxon>Bacteria</taxon>
        <taxon>Bacillati</taxon>
        <taxon>Actinomycetota</taxon>
        <taxon>Actinomycetes</taxon>
        <taxon>Pseudonocardiales</taxon>
        <taxon>Pseudonocardiaceae</taxon>
        <taxon>Lentzea</taxon>
    </lineage>
</organism>
<keyword evidence="1" id="KW-1133">Transmembrane helix</keyword>
<comment type="caution">
    <text evidence="2">The sequence shown here is derived from an EMBL/GenBank/DDBJ whole genome shotgun (WGS) entry which is preliminary data.</text>
</comment>
<gene>
    <name evidence="2" type="ORF">FXN61_00835</name>
</gene>
<evidence type="ECO:0000256" key="1">
    <source>
        <dbReference type="SAM" id="Phobius"/>
    </source>
</evidence>
<protein>
    <submittedName>
        <fullName evidence="2">Uncharacterized protein</fullName>
    </submittedName>
</protein>
<dbReference type="Proteomes" id="UP001515943">
    <property type="component" value="Unassembled WGS sequence"/>
</dbReference>
<dbReference type="EMBL" id="VSRL01000002">
    <property type="protein sequence ID" value="NKE55447.1"/>
    <property type="molecule type" value="Genomic_DNA"/>
</dbReference>
<evidence type="ECO:0000313" key="3">
    <source>
        <dbReference type="Proteomes" id="UP001515943"/>
    </source>
</evidence>
<accession>A0ABX1F9L4</accession>
<sequence>MLDPRPRPLRTVASWVGLITALVSGLVGSGLITTGQGDAISGLVTAVLALLGAFGVALVGERKVTPTFDPRDDAGRALRPYDL</sequence>
<keyword evidence="1" id="KW-0812">Transmembrane</keyword>